<dbReference type="EMBL" id="QYYA01000003">
    <property type="protein sequence ID" value="RJG17550.1"/>
    <property type="molecule type" value="Genomic_DNA"/>
</dbReference>
<keyword evidence="3" id="KW-1185">Reference proteome</keyword>
<dbReference type="RefSeq" id="WP_119918232.1">
    <property type="nucleotide sequence ID" value="NZ_QYYA01000003.1"/>
</dbReference>
<proteinExistence type="predicted"/>
<evidence type="ECO:0000256" key="1">
    <source>
        <dbReference type="SAM" id="Phobius"/>
    </source>
</evidence>
<dbReference type="AlphaFoldDB" id="A0A418XXM1"/>
<sequence length="122" mass="13386">MILLLLRITYALLLLVGITGLFSLAPPDTHLVSTLIIAAVLYTPLIVMLPAVIDGNKRQATWLCFVLLFYFCGYAIQLLDPPPVRTLAIAKTTLTVMLFVLAAMQIRVGQQKAAQPQEPHAD</sequence>
<reference evidence="2 3" key="1">
    <citation type="submission" date="2018-09" db="EMBL/GenBank/DDBJ databases">
        <title>Alcanivorax profundi sp. nov., isolated from 1000 m-depth seawater of the Mariana Trench.</title>
        <authorList>
            <person name="Liu J."/>
        </authorList>
    </citation>
    <scope>NUCLEOTIDE SEQUENCE [LARGE SCALE GENOMIC DNA]</scope>
    <source>
        <strain evidence="2 3">MTEO17</strain>
    </source>
</reference>
<keyword evidence="1" id="KW-1133">Transmembrane helix</keyword>
<name>A0A418XXM1_9GAMM</name>
<organism evidence="2 3">
    <name type="scientific">Alcanivorax profundi</name>
    <dbReference type="NCBI Taxonomy" id="2338368"/>
    <lineage>
        <taxon>Bacteria</taxon>
        <taxon>Pseudomonadati</taxon>
        <taxon>Pseudomonadota</taxon>
        <taxon>Gammaproteobacteria</taxon>
        <taxon>Oceanospirillales</taxon>
        <taxon>Alcanivoracaceae</taxon>
        <taxon>Alcanivorax</taxon>
    </lineage>
</organism>
<feature type="transmembrane region" description="Helical" evidence="1">
    <location>
        <begin position="60"/>
        <end position="79"/>
    </location>
</feature>
<dbReference type="InterPro" id="IPR018643">
    <property type="entry name" value="DUF2069_membrane"/>
</dbReference>
<feature type="transmembrane region" description="Helical" evidence="1">
    <location>
        <begin position="31"/>
        <end position="53"/>
    </location>
</feature>
<gene>
    <name evidence="2" type="ORF">D4A39_12665</name>
</gene>
<dbReference type="OrthoDB" id="5738125at2"/>
<accession>A0A418XXM1</accession>
<comment type="caution">
    <text evidence="2">The sequence shown here is derived from an EMBL/GenBank/DDBJ whole genome shotgun (WGS) entry which is preliminary data.</text>
</comment>
<dbReference type="Proteomes" id="UP000283734">
    <property type="component" value="Unassembled WGS sequence"/>
</dbReference>
<protein>
    <submittedName>
        <fullName evidence="2">DUF2069 domain-containing protein</fullName>
    </submittedName>
</protein>
<feature type="transmembrane region" description="Helical" evidence="1">
    <location>
        <begin position="7"/>
        <end position="25"/>
    </location>
</feature>
<keyword evidence="1" id="KW-0472">Membrane</keyword>
<keyword evidence="1" id="KW-0812">Transmembrane</keyword>
<evidence type="ECO:0000313" key="2">
    <source>
        <dbReference type="EMBL" id="RJG17550.1"/>
    </source>
</evidence>
<feature type="transmembrane region" description="Helical" evidence="1">
    <location>
        <begin position="85"/>
        <end position="104"/>
    </location>
</feature>
<evidence type="ECO:0000313" key="3">
    <source>
        <dbReference type="Proteomes" id="UP000283734"/>
    </source>
</evidence>
<dbReference type="Pfam" id="PF09842">
    <property type="entry name" value="DUF2069"/>
    <property type="match status" value="1"/>
</dbReference>